<keyword evidence="1" id="KW-1133">Transmembrane helix</keyword>
<dbReference type="Proteomes" id="UP001549036">
    <property type="component" value="Unassembled WGS sequence"/>
</dbReference>
<name>A0ABV2HTR5_9HYPH</name>
<proteinExistence type="predicted"/>
<reference evidence="3 4" key="1">
    <citation type="submission" date="2024-06" db="EMBL/GenBank/DDBJ databases">
        <title>Genomic Encyclopedia of Type Strains, Phase IV (KMG-IV): sequencing the most valuable type-strain genomes for metagenomic binning, comparative biology and taxonomic classification.</title>
        <authorList>
            <person name="Goeker M."/>
        </authorList>
    </citation>
    <scope>NUCLEOTIDE SEQUENCE [LARGE SCALE GENOMIC DNA]</scope>
    <source>
        <strain evidence="3 4">DSM 29846</strain>
    </source>
</reference>
<keyword evidence="4" id="KW-1185">Reference proteome</keyword>
<dbReference type="RefSeq" id="WP_292303462.1">
    <property type="nucleotide sequence ID" value="NZ_JBEPLM010000004.1"/>
</dbReference>
<dbReference type="InterPro" id="IPR009506">
    <property type="entry name" value="YjiS-like"/>
</dbReference>
<feature type="domain" description="YjiS-like" evidence="2">
    <location>
        <begin position="35"/>
        <end position="65"/>
    </location>
</feature>
<keyword evidence="1" id="KW-0812">Transmembrane</keyword>
<feature type="transmembrane region" description="Helical" evidence="1">
    <location>
        <begin position="14"/>
        <end position="34"/>
    </location>
</feature>
<dbReference type="Pfam" id="PF06568">
    <property type="entry name" value="YjiS-like"/>
    <property type="match status" value="1"/>
</dbReference>
<sequence length="80" mass="9076">MTALGQELVANRSVLGRFFAIAIDICRVGGSFLARIIRIRRDRAWLDELPDHLLRDIGIERAEIRSSTRLGRKGGRSERT</sequence>
<dbReference type="EMBL" id="JBEPLM010000004">
    <property type="protein sequence ID" value="MET3593512.1"/>
    <property type="molecule type" value="Genomic_DNA"/>
</dbReference>
<evidence type="ECO:0000259" key="2">
    <source>
        <dbReference type="Pfam" id="PF06568"/>
    </source>
</evidence>
<accession>A0ABV2HTR5</accession>
<evidence type="ECO:0000313" key="4">
    <source>
        <dbReference type="Proteomes" id="UP001549036"/>
    </source>
</evidence>
<protein>
    <submittedName>
        <fullName evidence="3">Uncharacterized protein YjiS (DUF1127 family)</fullName>
    </submittedName>
</protein>
<gene>
    <name evidence="3" type="ORF">ABID26_002909</name>
</gene>
<comment type="caution">
    <text evidence="3">The sequence shown here is derived from an EMBL/GenBank/DDBJ whole genome shotgun (WGS) entry which is preliminary data.</text>
</comment>
<evidence type="ECO:0000256" key="1">
    <source>
        <dbReference type="SAM" id="Phobius"/>
    </source>
</evidence>
<keyword evidence="1" id="KW-0472">Membrane</keyword>
<organism evidence="3 4">
    <name type="scientific">Mesorhizobium shonense</name>
    <dbReference type="NCBI Taxonomy" id="1209948"/>
    <lineage>
        <taxon>Bacteria</taxon>
        <taxon>Pseudomonadati</taxon>
        <taxon>Pseudomonadota</taxon>
        <taxon>Alphaproteobacteria</taxon>
        <taxon>Hyphomicrobiales</taxon>
        <taxon>Phyllobacteriaceae</taxon>
        <taxon>Mesorhizobium</taxon>
    </lineage>
</organism>
<evidence type="ECO:0000313" key="3">
    <source>
        <dbReference type="EMBL" id="MET3593512.1"/>
    </source>
</evidence>